<dbReference type="EMBL" id="KK914355">
    <property type="protein sequence ID" value="KDP38807.1"/>
    <property type="molecule type" value="Genomic_DNA"/>
</dbReference>
<gene>
    <name evidence="2" type="ORF">JCGZ_04964</name>
</gene>
<protein>
    <submittedName>
        <fullName evidence="2">Uncharacterized protein</fullName>
    </submittedName>
</protein>
<dbReference type="PANTHER" id="PTHR31057">
    <property type="entry name" value="E3 UFM1-PROTEIN LIGASE 1"/>
    <property type="match status" value="1"/>
</dbReference>
<reference evidence="2 3" key="1">
    <citation type="journal article" date="2014" name="PLoS ONE">
        <title>Global Analysis of Gene Expression Profiles in Physic Nut (Jatropha curcas L.) Seedlings Exposed to Salt Stress.</title>
        <authorList>
            <person name="Zhang L."/>
            <person name="Zhang C."/>
            <person name="Wu P."/>
            <person name="Chen Y."/>
            <person name="Li M."/>
            <person name="Jiang H."/>
            <person name="Wu G."/>
        </authorList>
    </citation>
    <scope>NUCLEOTIDE SEQUENCE [LARGE SCALE GENOMIC DNA]</scope>
    <source>
        <strain evidence="3">cv. GZQX0401</strain>
        <tissue evidence="2">Young leaves</tissue>
    </source>
</reference>
<dbReference type="GO" id="GO:0061666">
    <property type="term" value="F:UFM1 ligase activity"/>
    <property type="evidence" value="ECO:0007669"/>
    <property type="project" value="InterPro"/>
</dbReference>
<evidence type="ECO:0000313" key="3">
    <source>
        <dbReference type="Proteomes" id="UP000027138"/>
    </source>
</evidence>
<proteinExistence type="predicted"/>
<organism evidence="2 3">
    <name type="scientific">Jatropha curcas</name>
    <name type="common">Barbados nut</name>
    <dbReference type="NCBI Taxonomy" id="180498"/>
    <lineage>
        <taxon>Eukaryota</taxon>
        <taxon>Viridiplantae</taxon>
        <taxon>Streptophyta</taxon>
        <taxon>Embryophyta</taxon>
        <taxon>Tracheophyta</taxon>
        <taxon>Spermatophyta</taxon>
        <taxon>Magnoliopsida</taxon>
        <taxon>eudicotyledons</taxon>
        <taxon>Gunneridae</taxon>
        <taxon>Pentapetalae</taxon>
        <taxon>rosids</taxon>
        <taxon>fabids</taxon>
        <taxon>Malpighiales</taxon>
        <taxon>Euphorbiaceae</taxon>
        <taxon>Crotonoideae</taxon>
        <taxon>Jatropheae</taxon>
        <taxon>Jatropha</taxon>
    </lineage>
</organism>
<name>A0A067KRR7_JATCU</name>
<dbReference type="PANTHER" id="PTHR31057:SF0">
    <property type="entry name" value="E3 UFM1-PROTEIN LIGASE 1"/>
    <property type="match status" value="1"/>
</dbReference>
<dbReference type="InterPro" id="IPR018611">
    <property type="entry name" value="Ufl1"/>
</dbReference>
<accession>A0A067KRR7</accession>
<dbReference type="Proteomes" id="UP000027138">
    <property type="component" value="Unassembled WGS sequence"/>
</dbReference>
<dbReference type="STRING" id="180498.A0A067KRR7"/>
<dbReference type="GO" id="GO:0032434">
    <property type="term" value="P:regulation of proteasomal ubiquitin-dependent protein catabolic process"/>
    <property type="evidence" value="ECO:0007669"/>
    <property type="project" value="TreeGrafter"/>
</dbReference>
<feature type="signal peptide" evidence="1">
    <location>
        <begin position="1"/>
        <end position="27"/>
    </location>
</feature>
<keyword evidence="1" id="KW-0732">Signal</keyword>
<feature type="chain" id="PRO_5001639820" evidence="1">
    <location>
        <begin position="28"/>
        <end position="109"/>
    </location>
</feature>
<dbReference type="GO" id="GO:0005789">
    <property type="term" value="C:endoplasmic reticulum membrane"/>
    <property type="evidence" value="ECO:0007669"/>
    <property type="project" value="TreeGrafter"/>
</dbReference>
<dbReference type="GO" id="GO:1990592">
    <property type="term" value="P:protein K69-linked ufmylation"/>
    <property type="evidence" value="ECO:0007669"/>
    <property type="project" value="TreeGrafter"/>
</dbReference>
<dbReference type="OrthoDB" id="1738605at2759"/>
<sequence length="109" mass="12095">MPDALLLLSFSFFFLLLLLSSPPFTAPLQSFLTPPSPLHYNSGHSIAIWIQVENSFISYDTLNKLGIPQPVQFLQSRYPEGIPLVTAFAHPSFTEMLDAAIEDAIERGS</sequence>
<keyword evidence="3" id="KW-1185">Reference proteome</keyword>
<evidence type="ECO:0000256" key="1">
    <source>
        <dbReference type="SAM" id="SignalP"/>
    </source>
</evidence>
<dbReference type="AlphaFoldDB" id="A0A067KRR7"/>
<evidence type="ECO:0000313" key="2">
    <source>
        <dbReference type="EMBL" id="KDP38807.1"/>
    </source>
</evidence>
<dbReference type="GO" id="GO:0034976">
    <property type="term" value="P:response to endoplasmic reticulum stress"/>
    <property type="evidence" value="ECO:0007669"/>
    <property type="project" value="TreeGrafter"/>
</dbReference>